<keyword evidence="2" id="KW-1185">Reference proteome</keyword>
<protein>
    <submittedName>
        <fullName evidence="1">Uncharacterized protein</fullName>
    </submittedName>
</protein>
<organism evidence="1 2">
    <name type="scientific">Cymbomonas tetramitiformis</name>
    <dbReference type="NCBI Taxonomy" id="36881"/>
    <lineage>
        <taxon>Eukaryota</taxon>
        <taxon>Viridiplantae</taxon>
        <taxon>Chlorophyta</taxon>
        <taxon>Pyramimonadophyceae</taxon>
        <taxon>Pyramimonadales</taxon>
        <taxon>Pyramimonadaceae</taxon>
        <taxon>Cymbomonas</taxon>
    </lineage>
</organism>
<evidence type="ECO:0000313" key="1">
    <source>
        <dbReference type="EMBL" id="KAK3273657.1"/>
    </source>
</evidence>
<sequence>MVVFSERLDKLGAVVASCNPSVLAPLKTNFMITVPDSLYMDSEEIDEDALVVGSRSAYLPHGSDEVLTVVKIQQTKTVFFGCT</sequence>
<proteinExistence type="predicted"/>
<dbReference type="AlphaFoldDB" id="A0AAE0G926"/>
<comment type="caution">
    <text evidence="1">The sequence shown here is derived from an EMBL/GenBank/DDBJ whole genome shotgun (WGS) entry which is preliminary data.</text>
</comment>
<dbReference type="EMBL" id="LGRX02008337">
    <property type="protein sequence ID" value="KAK3273657.1"/>
    <property type="molecule type" value="Genomic_DNA"/>
</dbReference>
<dbReference type="Proteomes" id="UP001190700">
    <property type="component" value="Unassembled WGS sequence"/>
</dbReference>
<reference evidence="1 2" key="1">
    <citation type="journal article" date="2015" name="Genome Biol. Evol.">
        <title>Comparative Genomics of a Bacterivorous Green Alga Reveals Evolutionary Causalities and Consequences of Phago-Mixotrophic Mode of Nutrition.</title>
        <authorList>
            <person name="Burns J.A."/>
            <person name="Paasch A."/>
            <person name="Narechania A."/>
            <person name="Kim E."/>
        </authorList>
    </citation>
    <scope>NUCLEOTIDE SEQUENCE [LARGE SCALE GENOMIC DNA]</scope>
    <source>
        <strain evidence="1 2">PLY_AMNH</strain>
    </source>
</reference>
<evidence type="ECO:0000313" key="2">
    <source>
        <dbReference type="Proteomes" id="UP001190700"/>
    </source>
</evidence>
<accession>A0AAE0G926</accession>
<name>A0AAE0G926_9CHLO</name>
<gene>
    <name evidence="1" type="ORF">CYMTET_18112</name>
</gene>